<organism evidence="2 3">
    <name type="scientific">Emericellopsis cladophorae</name>
    <dbReference type="NCBI Taxonomy" id="2686198"/>
    <lineage>
        <taxon>Eukaryota</taxon>
        <taxon>Fungi</taxon>
        <taxon>Dikarya</taxon>
        <taxon>Ascomycota</taxon>
        <taxon>Pezizomycotina</taxon>
        <taxon>Sordariomycetes</taxon>
        <taxon>Hypocreomycetidae</taxon>
        <taxon>Hypocreales</taxon>
        <taxon>Bionectriaceae</taxon>
        <taxon>Emericellopsis</taxon>
    </lineage>
</organism>
<dbReference type="EMBL" id="JAGIXG020000026">
    <property type="protein sequence ID" value="KAI6780974.1"/>
    <property type="molecule type" value="Genomic_DNA"/>
</dbReference>
<comment type="caution">
    <text evidence="2">The sequence shown here is derived from an EMBL/GenBank/DDBJ whole genome shotgun (WGS) entry which is preliminary data.</text>
</comment>
<reference evidence="2" key="2">
    <citation type="submission" date="2022-07" db="EMBL/GenBank/DDBJ databases">
        <authorList>
            <person name="Goncalves M.F.M."/>
            <person name="Hilario S."/>
            <person name="Van De Peer Y."/>
            <person name="Esteves A.C."/>
            <person name="Alves A."/>
        </authorList>
    </citation>
    <scope>NUCLEOTIDE SEQUENCE</scope>
    <source>
        <strain evidence="2">MUM 19.33</strain>
    </source>
</reference>
<dbReference type="OrthoDB" id="5430106at2759"/>
<name>A0A9P9Y105_9HYPO</name>
<feature type="compositionally biased region" description="Polar residues" evidence="1">
    <location>
        <begin position="241"/>
        <end position="260"/>
    </location>
</feature>
<reference evidence="2" key="1">
    <citation type="journal article" date="2021" name="J Fungi (Basel)">
        <title>Genomic and Metabolomic Analyses of the Marine Fungus Emericellopsis cladophorae: Insights into Saltwater Adaptability Mechanisms and Its Biosynthetic Potential.</title>
        <authorList>
            <person name="Goncalves M.F.M."/>
            <person name="Hilario S."/>
            <person name="Van de Peer Y."/>
            <person name="Esteves A.C."/>
            <person name="Alves A."/>
        </authorList>
    </citation>
    <scope>NUCLEOTIDE SEQUENCE</scope>
    <source>
        <strain evidence="2">MUM 19.33</strain>
    </source>
</reference>
<dbReference type="GO" id="GO:0000329">
    <property type="term" value="C:fungal-type vacuole membrane"/>
    <property type="evidence" value="ECO:0007669"/>
    <property type="project" value="TreeGrafter"/>
</dbReference>
<dbReference type="PANTHER" id="PTHR22794:SF2">
    <property type="entry name" value="THAP DOMAIN-CONTAINING PROTEIN 11"/>
    <property type="match status" value="1"/>
</dbReference>
<evidence type="ECO:0000313" key="3">
    <source>
        <dbReference type="Proteomes" id="UP001055219"/>
    </source>
</evidence>
<feature type="compositionally biased region" description="Polar residues" evidence="1">
    <location>
        <begin position="489"/>
        <end position="502"/>
    </location>
</feature>
<feature type="compositionally biased region" description="Polar residues" evidence="1">
    <location>
        <begin position="190"/>
        <end position="222"/>
    </location>
</feature>
<feature type="compositionally biased region" description="Basic and acidic residues" evidence="1">
    <location>
        <begin position="339"/>
        <end position="350"/>
    </location>
</feature>
<dbReference type="GO" id="GO:0031931">
    <property type="term" value="C:TORC1 complex"/>
    <property type="evidence" value="ECO:0007669"/>
    <property type="project" value="InterPro"/>
</dbReference>
<keyword evidence="3" id="KW-1185">Reference proteome</keyword>
<feature type="compositionally biased region" description="Basic and acidic residues" evidence="1">
    <location>
        <begin position="123"/>
        <end position="139"/>
    </location>
</feature>
<evidence type="ECO:0000256" key="1">
    <source>
        <dbReference type="SAM" id="MobiDB-lite"/>
    </source>
</evidence>
<feature type="compositionally biased region" description="Basic and acidic residues" evidence="1">
    <location>
        <begin position="34"/>
        <end position="43"/>
    </location>
</feature>
<proteinExistence type="predicted"/>
<feature type="compositionally biased region" description="Acidic residues" evidence="1">
    <location>
        <begin position="171"/>
        <end position="187"/>
    </location>
</feature>
<dbReference type="InterPro" id="IPR018857">
    <property type="entry name" value="TORC1_cplx_su_TCO89"/>
</dbReference>
<feature type="compositionally biased region" description="Basic residues" evidence="1">
    <location>
        <begin position="44"/>
        <end position="63"/>
    </location>
</feature>
<gene>
    <name evidence="2" type="ORF">J7T54_003116</name>
</gene>
<dbReference type="PANTHER" id="PTHR22794">
    <property type="entry name" value="THAP DOMAIN PROTEIN 11"/>
    <property type="match status" value="1"/>
</dbReference>
<feature type="compositionally biased region" description="Low complexity" evidence="1">
    <location>
        <begin position="142"/>
        <end position="155"/>
    </location>
</feature>
<sequence length="540" mass="58347">MARDSQHDAGASSASAQSRSSSAQQQQRPPLPRQESDSTTESHQRHKHHHVHKQHKVTGRPHARVASSKALHAKARPHNEGAPQRPTTHRRATSEVKLTSSRNNSSANLVKNVSQSSLKRNRSHGDVKHSRNKSSDKIKRLSSGSAGAQAQQEQPQQRHKSSKSTVHFDLGSDDDEEDSGAGEEEWVDASGSNSPHMSRKGSLNSSAQSSVRPGNSRPQTPSEPSPLASRPQDTGRAPSVAVQQHQQYLTSRLLQRTPSTGAPPMMTNDSAGAAPSISPQDPESMRTILGSGKEGLTSRFVDDPSTPGITTQGSFYHTQERQHDALPERPKSMANLSRSAEENRQVDRGSDSALVPTPARRSALPAETSRIQQKLNLQRASTAIEPSVQHTTASVGTPILTDPRSRDFRMGKLLEKTGMEYLVVRRYQNPIARSLARLSQLDRAKRIPTRPNTATGPNGKQRPMELQLPLRHSRNVSMPVVGGAPPATPTASIRTTKTTVGSSFGEERLSGSSAVEGDDGTTAALRGLWEKSAELVGSGD</sequence>
<accession>A0A9P9Y105</accession>
<feature type="compositionally biased region" description="Basic and acidic residues" evidence="1">
    <location>
        <begin position="318"/>
        <end position="331"/>
    </location>
</feature>
<feature type="region of interest" description="Disordered" evidence="1">
    <location>
        <begin position="1"/>
        <end position="370"/>
    </location>
</feature>
<dbReference type="AlphaFoldDB" id="A0A9P9Y105"/>
<dbReference type="RefSeq" id="XP_051361830.1">
    <property type="nucleotide sequence ID" value="XM_051506924.1"/>
</dbReference>
<feature type="compositionally biased region" description="Polar residues" evidence="1">
    <location>
        <begin position="96"/>
        <end position="118"/>
    </location>
</feature>
<protein>
    <submittedName>
        <fullName evidence="2">Uncharacterized protein</fullName>
    </submittedName>
</protein>
<dbReference type="GeneID" id="75829621"/>
<feature type="region of interest" description="Disordered" evidence="1">
    <location>
        <begin position="484"/>
        <end position="520"/>
    </location>
</feature>
<dbReference type="Proteomes" id="UP001055219">
    <property type="component" value="Unassembled WGS sequence"/>
</dbReference>
<feature type="compositionally biased region" description="Polar residues" evidence="1">
    <location>
        <begin position="307"/>
        <end position="317"/>
    </location>
</feature>
<feature type="compositionally biased region" description="Low complexity" evidence="1">
    <location>
        <begin position="11"/>
        <end position="28"/>
    </location>
</feature>
<dbReference type="GO" id="GO:0031929">
    <property type="term" value="P:TOR signaling"/>
    <property type="evidence" value="ECO:0007669"/>
    <property type="project" value="InterPro"/>
</dbReference>
<evidence type="ECO:0000313" key="2">
    <source>
        <dbReference type="EMBL" id="KAI6780974.1"/>
    </source>
</evidence>
<dbReference type="Pfam" id="PF10452">
    <property type="entry name" value="TCO89"/>
    <property type="match status" value="1"/>
</dbReference>